<protein>
    <submittedName>
        <fullName evidence="2">Uncharacterized protein</fullName>
    </submittedName>
</protein>
<evidence type="ECO:0000256" key="1">
    <source>
        <dbReference type="SAM" id="Coils"/>
    </source>
</evidence>
<dbReference type="Proteomes" id="UP000424966">
    <property type="component" value="Chromosome"/>
</dbReference>
<gene>
    <name evidence="2" type="ORF">FOC37_13720</name>
</gene>
<evidence type="ECO:0000313" key="3">
    <source>
        <dbReference type="Proteomes" id="UP000424966"/>
    </source>
</evidence>
<reference evidence="2 3" key="1">
    <citation type="submission" date="2019-11" db="EMBL/GenBank/DDBJ databases">
        <title>FDA dAtabase for Regulatory Grade micrObial Sequences (FDA-ARGOS): Supporting development and validation of Infectious Disease Dx tests.</title>
        <authorList>
            <person name="Patel R."/>
            <person name="Rucinski S."/>
            <person name="Tallon L."/>
            <person name="Sadzewicz L."/>
            <person name="Vavikolanu K."/>
            <person name="Mehta A."/>
            <person name="Aluvathingal J."/>
            <person name="Nadendla S."/>
            <person name="Nandy P."/>
            <person name="Geyer C."/>
            <person name="Yan Y."/>
            <person name="Sichtig H."/>
        </authorList>
    </citation>
    <scope>NUCLEOTIDE SEQUENCE [LARGE SCALE GENOMIC DNA]</scope>
    <source>
        <strain evidence="2 3">FDAARGOS_729</strain>
    </source>
</reference>
<name>A0ABX6FCC3_YERIN</name>
<evidence type="ECO:0000313" key="2">
    <source>
        <dbReference type="EMBL" id="QGR71318.1"/>
    </source>
</evidence>
<dbReference type="RefSeq" id="WP_126286785.1">
    <property type="nucleotide sequence ID" value="NZ_CBCSII010000016.1"/>
</dbReference>
<keyword evidence="3" id="KW-1185">Reference proteome</keyword>
<organism evidence="2 3">
    <name type="scientific">Yersinia intermedia</name>
    <dbReference type="NCBI Taxonomy" id="631"/>
    <lineage>
        <taxon>Bacteria</taxon>
        <taxon>Pseudomonadati</taxon>
        <taxon>Pseudomonadota</taxon>
        <taxon>Gammaproteobacteria</taxon>
        <taxon>Enterobacterales</taxon>
        <taxon>Yersiniaceae</taxon>
        <taxon>Yersinia</taxon>
    </lineage>
</organism>
<dbReference type="GeneID" id="58047341"/>
<feature type="coiled-coil region" evidence="1">
    <location>
        <begin position="275"/>
        <end position="309"/>
    </location>
</feature>
<proteinExistence type="predicted"/>
<sequence>MSSISCPLLSDRLTNMFSFHDDVYTGNEIFNMKMGEEQFILEKKNGINKVLDELCKHGWVNPSANYQDTNLYNLLSSLAETSLAERMIGFDNALKCGLPPGYNATFCFEDNGQSGVKMHYGVVHSENNCNLFKLTGEFLFDKDCKLSHEKYFISIDFSPQCPPVLEETLDSRTVIKVFLDWLMNLFHLNGSVLERAQFVADMENNIEVNFSKGNINQDNSADSVIESRTNGKYENGRHEFFEKISHEFDEITHYIDNELDECSDNKIEQMITNFSDDLKNEIENDEKALKQLESDSVKFTQDFAEINDEFEHRSKDDFEWDDAI</sequence>
<accession>A0ABX6FCC3</accession>
<dbReference type="EMBL" id="CP046294">
    <property type="protein sequence ID" value="QGR71318.1"/>
    <property type="molecule type" value="Genomic_DNA"/>
</dbReference>
<keyword evidence="1" id="KW-0175">Coiled coil</keyword>